<name>A0ABT0ABC4_9SPHN</name>
<proteinExistence type="predicted"/>
<keyword evidence="1" id="KW-0620">Polyamine biosynthesis</keyword>
<dbReference type="EMBL" id="JALHAT010000008">
    <property type="protein sequence ID" value="MCJ1960505.1"/>
    <property type="molecule type" value="Genomic_DNA"/>
</dbReference>
<dbReference type="Gene3D" id="3.40.50.150">
    <property type="entry name" value="Vaccinia Virus protein VP39"/>
    <property type="match status" value="1"/>
</dbReference>
<evidence type="ECO:0000256" key="1">
    <source>
        <dbReference type="ARBA" id="ARBA00023115"/>
    </source>
</evidence>
<dbReference type="Proteomes" id="UP001162802">
    <property type="component" value="Unassembled WGS sequence"/>
</dbReference>
<reference evidence="2" key="1">
    <citation type="submission" date="2022-03" db="EMBL/GenBank/DDBJ databases">
        <title>Identification of a novel bacterium isolated from mangrove sediments.</title>
        <authorList>
            <person name="Pan X."/>
        </authorList>
    </citation>
    <scope>NUCLEOTIDE SEQUENCE</scope>
    <source>
        <strain evidence="2">B2637</strain>
    </source>
</reference>
<sequence length="208" mass="22226">MRLVQHGDAFTILLEDTELMSTEANASEEALAVMTCDMLSGRPGVQMLIGGYGMGFTLRAALSALPADAGVCVAEIVPEIITWARGPMHELTDGCLDDPRVMVVEDDVAMLIGAAREGYDAILLDVDNGPEGLTRWQNDGLYSPEGLAGALRALRPGGILAVWSAWFDPAFTTRLEEAGFTVTARTVGSRPSGTSYPHTLWFARKPAA</sequence>
<keyword evidence="3" id="KW-1185">Reference proteome</keyword>
<dbReference type="PANTHER" id="PTHR43317:SF3">
    <property type="entry name" value="BLR2883 PROTEIN"/>
    <property type="match status" value="1"/>
</dbReference>
<evidence type="ECO:0000313" key="2">
    <source>
        <dbReference type="EMBL" id="MCJ1960505.1"/>
    </source>
</evidence>
<dbReference type="InterPro" id="IPR029063">
    <property type="entry name" value="SAM-dependent_MTases_sf"/>
</dbReference>
<protein>
    <submittedName>
        <fullName evidence="2">Spermidine synthase</fullName>
    </submittedName>
</protein>
<accession>A0ABT0ABC4</accession>
<dbReference type="PANTHER" id="PTHR43317">
    <property type="entry name" value="THERMOSPERMINE SYNTHASE ACAULIS5"/>
    <property type="match status" value="1"/>
</dbReference>
<comment type="caution">
    <text evidence="2">The sequence shown here is derived from an EMBL/GenBank/DDBJ whole genome shotgun (WGS) entry which is preliminary data.</text>
</comment>
<dbReference type="RefSeq" id="WP_243798814.1">
    <property type="nucleotide sequence ID" value="NZ_JALHAT010000008.1"/>
</dbReference>
<evidence type="ECO:0000313" key="3">
    <source>
        <dbReference type="Proteomes" id="UP001162802"/>
    </source>
</evidence>
<dbReference type="SUPFAM" id="SSF53335">
    <property type="entry name" value="S-adenosyl-L-methionine-dependent methyltransferases"/>
    <property type="match status" value="1"/>
</dbReference>
<organism evidence="2 3">
    <name type="scientific">Novosphingobium mangrovi</name>
    <name type="common">ex Hu et al. 2023</name>
    <dbReference type="NCBI Taxonomy" id="2930094"/>
    <lineage>
        <taxon>Bacteria</taxon>
        <taxon>Pseudomonadati</taxon>
        <taxon>Pseudomonadota</taxon>
        <taxon>Alphaproteobacteria</taxon>
        <taxon>Sphingomonadales</taxon>
        <taxon>Sphingomonadaceae</taxon>
        <taxon>Novosphingobium</taxon>
    </lineage>
</organism>
<gene>
    <name evidence="2" type="ORF">MTR65_07435</name>
</gene>